<sequence>MSKYFDDELISDLHEKVSSGELRIAREIDIYFEALNSRFPIKSRRLDWAAMPFSWVGLELDSKKKSDAFASFFKDVMLEFGLVGEVVYVGDGATDIAVLGDVEAFVDVLECLVSIPQHHYFLSVDCSWLICFTVGGDMGVVVV</sequence>
<dbReference type="Proteomes" id="UP000286071">
    <property type="component" value="Unassembled WGS sequence"/>
</dbReference>
<gene>
    <name evidence="1" type="ORF">BK659_23675</name>
</gene>
<organism evidence="1 2">
    <name type="scientific">Pseudomonas brassicacearum</name>
    <dbReference type="NCBI Taxonomy" id="930166"/>
    <lineage>
        <taxon>Bacteria</taxon>
        <taxon>Pseudomonadati</taxon>
        <taxon>Pseudomonadota</taxon>
        <taxon>Gammaproteobacteria</taxon>
        <taxon>Pseudomonadales</taxon>
        <taxon>Pseudomonadaceae</taxon>
        <taxon>Pseudomonas</taxon>
    </lineage>
</organism>
<dbReference type="OrthoDB" id="8481305at2"/>
<dbReference type="EMBL" id="MOBJ01000034">
    <property type="protein sequence ID" value="RON01517.1"/>
    <property type="molecule type" value="Genomic_DNA"/>
</dbReference>
<evidence type="ECO:0000313" key="2">
    <source>
        <dbReference type="Proteomes" id="UP000286071"/>
    </source>
</evidence>
<evidence type="ECO:0000313" key="1">
    <source>
        <dbReference type="EMBL" id="RON01517.1"/>
    </source>
</evidence>
<protein>
    <submittedName>
        <fullName evidence="1">Uncharacterized protein</fullName>
    </submittedName>
</protein>
<reference evidence="1 2" key="1">
    <citation type="submission" date="2016-10" db="EMBL/GenBank/DDBJ databases">
        <title>Comparative genome analysis of multiple Pseudomonas spp. focuses on biocontrol and plant growth promoting traits.</title>
        <authorList>
            <person name="Tao X.-Y."/>
            <person name="Taylor C.G."/>
        </authorList>
    </citation>
    <scope>NUCLEOTIDE SEQUENCE [LARGE SCALE GENOMIC DNA]</scope>
    <source>
        <strain evidence="1 2">48H11</strain>
    </source>
</reference>
<dbReference type="RefSeq" id="WP_123427891.1">
    <property type="nucleotide sequence ID" value="NZ_MOBJ01000034.1"/>
</dbReference>
<name>A0A423GV51_9PSED</name>
<proteinExistence type="predicted"/>
<comment type="caution">
    <text evidence="1">The sequence shown here is derived from an EMBL/GenBank/DDBJ whole genome shotgun (WGS) entry which is preliminary data.</text>
</comment>
<accession>A0A423GV51</accession>
<dbReference type="AlphaFoldDB" id="A0A423GV51"/>